<dbReference type="SUPFAM" id="SSF56112">
    <property type="entry name" value="Protein kinase-like (PK-like)"/>
    <property type="match status" value="1"/>
</dbReference>
<dbReference type="Proteomes" id="UP000005744">
    <property type="component" value="Unassembled WGS sequence"/>
</dbReference>
<dbReference type="CDD" id="cd14014">
    <property type="entry name" value="STKc_PknB_like"/>
    <property type="match status" value="1"/>
</dbReference>
<gene>
    <name evidence="3" type="ORF">BegalDRAFT_3215</name>
</gene>
<dbReference type="InterPro" id="IPR001932">
    <property type="entry name" value="PPM-type_phosphatase-like_dom"/>
</dbReference>
<proteinExistence type="predicted"/>
<dbReference type="Gene3D" id="3.30.450.40">
    <property type="match status" value="1"/>
</dbReference>
<reference evidence="3 4" key="1">
    <citation type="submission" date="2011-11" db="EMBL/GenBank/DDBJ databases">
        <title>Improved High-Quality Draft sequence of Beggiatoa alba B18lD.</title>
        <authorList>
            <consortium name="US DOE Joint Genome Institute"/>
            <person name="Lucas S."/>
            <person name="Han J."/>
            <person name="Lapidus A."/>
            <person name="Cheng J.-F."/>
            <person name="Goodwin L."/>
            <person name="Pitluck S."/>
            <person name="Peters L."/>
            <person name="Mikhailova N."/>
            <person name="Held B."/>
            <person name="Detter J.C."/>
            <person name="Han C."/>
            <person name="Tapia R."/>
            <person name="Land M."/>
            <person name="Hauser L."/>
            <person name="Kyrpides N."/>
            <person name="Ivanova N."/>
            <person name="Pagani I."/>
            <person name="Samuel K."/>
            <person name="Teske A."/>
            <person name="Mueller J."/>
            <person name="Woyke T."/>
        </authorList>
    </citation>
    <scope>NUCLEOTIDE SEQUENCE [LARGE SCALE GENOMIC DNA]</scope>
    <source>
        <strain evidence="3 4">B18LD</strain>
    </source>
</reference>
<dbReference type="OrthoDB" id="9801841at2"/>
<dbReference type="HOGENOM" id="CLU_000445_34_2_6"/>
<dbReference type="Pfam" id="PF07228">
    <property type="entry name" value="SpoIIE"/>
    <property type="match status" value="1"/>
</dbReference>
<organism evidence="3 4">
    <name type="scientific">Beggiatoa alba B18LD</name>
    <dbReference type="NCBI Taxonomy" id="395493"/>
    <lineage>
        <taxon>Bacteria</taxon>
        <taxon>Pseudomonadati</taxon>
        <taxon>Pseudomonadota</taxon>
        <taxon>Gammaproteobacteria</taxon>
        <taxon>Thiotrichales</taxon>
        <taxon>Thiotrichaceae</taxon>
        <taxon>Beggiatoa</taxon>
    </lineage>
</organism>
<protein>
    <submittedName>
        <fullName evidence="3">Putative ATPase</fullName>
    </submittedName>
</protein>
<dbReference type="SMART" id="SM00331">
    <property type="entry name" value="PP2C_SIG"/>
    <property type="match status" value="1"/>
</dbReference>
<dbReference type="RefSeq" id="WP_002691744.1">
    <property type="nucleotide sequence ID" value="NZ_JH600070.1"/>
</dbReference>
<sequence>MIELTDYAITEKIYDGIKTVVYRGYRKKDHQAVIIKGLQNQYLEPRRIAQFHHEYQVTQGLNLQGIVKPYGLHKCNNSWVLIFEDDHGESLRTLLDKQKTIDVPLFLELAIQLAHAVGELHVHHIIHKDIKPANIIINLEKKQIKLTDFSISSKLHTENPTLCNPDLLEGTLLYMSPEQTGRMNRSVDYRTDLYSLGIVFYEMLVGHPPFESSDALELVHCHIAKRPTAVHVLNPTVPHTISHMIMKLLAKTAESRYQSAFGLKADLIGCLVQYQEHGNIQPFEFGNKDRWDRFHIPQKLYGREQELDVLLTSFERVNAGQTEFMLVAGYSGIGKSMLVQEIYKPITQQRGYFCAGKFDQFQRNIPYSAVVKAFANLVRQLLTESTERVRLWRERLLNALGCNGQVVIEVLPEVELIIGKQPPVEVLPPTAAQNRFNHVFRQFLRVFAQAEHPLVLFLDDLQWADSATLKLLELILTDEETRHLLLIGAYRDNEVDMSHPLMLTLDTLRREQVNISQITLSALQLVHVTHLLVDTLHSDIEAVKPLAELIVQKTQGNPFFSTQFLKTLHQERLFTFDFEQACWRWDVQKIHAYGITDNVVDLMIAKLRKLPPATQQVLQLAACVGNQFSLQTLATIYQHRLKETFYTLLPTIQEGLILPVSTLEIDPQDESVLLIAHYRFLHDRVQQAAYALINNDQKQSVHLSIGRLLIQNLTPQERSDNLFEIVDHLNLGQPLMTDANELIELARLNLEAGQKAKLATAYQASWTYLSNCRQSLNALAGSAMWTYYYDLSYTLHRELIEAAYLNGYFSESERLVQHTIAQARTVLEKADIYNALIIQYTMQAQYVLATEAGRQALRLLGVDLPTDDLRAALFTEMQQVTKNLGQRPIAALLNAPDMRLPEKQIEIRLMNNLIGATYFSNPALLYVIIAKSVNLSLQYGNSVEAAMGYSCYGIVLGAVLGDYQTAYAFGTMGMKLADRYNGLAQKCKAWELFANMSLIWVKHLREADAISEEAFKAGVDGGELQFASYTLVHLLTHAFYEGKPLETILSEYSPKYLNFAEKTKNQLAIDSMLGYQLIIWNLTGRTTDKESFHLDNLSEADYLTQCHKNKNLAPVCRYYVSKCQLYYLYGDYHKALELALETDDVIYALVTLAPVAEHNFYTSLSIIACYPSFSAEEKTRYWQRLEQNQRKLQHWAENCEANFLHKYLLIKAEMARLEQDVLSAMEHYDLAIASASQYEYTQNEALANELAAKFWLARGKSDIAQLYMKKAQYGYYLWGAKCKLADLEKMYPQLLSLLPEGRLNSNDGQTVTATMTSSYGAHSFITIGAKSQLDLASVIKASQAISSEFVLHHLLERLMRVVIENAGAEEGWLILKKQGQLVLGAYGNVAMDNIQILQNIPLDHAHCQDPCLCLSTAVVSYVSRTQMPVVLADACQDDVFANDPYTVQKQPKSVLCLPLVYQKNLIGVLYLENNLTTGTFTPERLTVLKLLCSQIAISLENARFIDELEHAHVAIRHHADNLETLVAQRTEELARANAEITTLNQQLHAENLRMGAELEVTQRLQQMLLPKPIELSEIQPLEIVGFMLPADEVGGDYYDVLQRDGRVVCGIGDVTGHGLESGVLMLMVQMAVRTLLENQVDDLESFLTVINRAIYANVERMQSDKTLTLLLLDYQAGIVRLCGQHEEVLHVRGDGVVKRINTLELGFPIGLETDIQAYLQHLEIPLAVGEGIVLYTDGITEARALNKTLYGVPRLCHVIQQTWTSGVETVKQAIVADVQQHLGQAPIFDDMTLLIIKRC</sequence>
<dbReference type="SUPFAM" id="SSF55781">
    <property type="entry name" value="GAF domain-like"/>
    <property type="match status" value="1"/>
</dbReference>
<dbReference type="eggNOG" id="COG2203">
    <property type="taxonomic scope" value="Bacteria"/>
</dbReference>
<dbReference type="eggNOG" id="COG3899">
    <property type="taxonomic scope" value="Bacteria"/>
</dbReference>
<dbReference type="InterPro" id="IPR003018">
    <property type="entry name" value="GAF"/>
</dbReference>
<keyword evidence="1" id="KW-0175">Coiled coil</keyword>
<dbReference type="GO" id="GO:0004672">
    <property type="term" value="F:protein kinase activity"/>
    <property type="evidence" value="ECO:0007669"/>
    <property type="project" value="InterPro"/>
</dbReference>
<accession>I3CK93</accession>
<dbReference type="GO" id="GO:0005524">
    <property type="term" value="F:ATP binding"/>
    <property type="evidence" value="ECO:0007669"/>
    <property type="project" value="InterPro"/>
</dbReference>
<dbReference type="PROSITE" id="PS50011">
    <property type="entry name" value="PROTEIN_KINASE_DOM"/>
    <property type="match status" value="1"/>
</dbReference>
<dbReference type="PANTHER" id="PTHR43642">
    <property type="entry name" value="HYBRID SIGNAL TRANSDUCTION HISTIDINE KINASE G"/>
    <property type="match status" value="1"/>
</dbReference>
<dbReference type="InterPro" id="IPR027417">
    <property type="entry name" value="P-loop_NTPase"/>
</dbReference>
<dbReference type="Gene3D" id="3.60.40.10">
    <property type="entry name" value="PPM-type phosphatase domain"/>
    <property type="match status" value="1"/>
</dbReference>
<feature type="domain" description="Protein kinase" evidence="2">
    <location>
        <begin position="7"/>
        <end position="268"/>
    </location>
</feature>
<dbReference type="InterPro" id="IPR008271">
    <property type="entry name" value="Ser/Thr_kinase_AS"/>
</dbReference>
<dbReference type="PROSITE" id="PS00108">
    <property type="entry name" value="PROTEIN_KINASE_ST"/>
    <property type="match status" value="1"/>
</dbReference>
<dbReference type="EMBL" id="JH600070">
    <property type="protein sequence ID" value="EIJ44036.1"/>
    <property type="molecule type" value="Genomic_DNA"/>
</dbReference>
<dbReference type="InterPro" id="IPR000719">
    <property type="entry name" value="Prot_kinase_dom"/>
</dbReference>
<dbReference type="eggNOG" id="COG2208">
    <property type="taxonomic scope" value="Bacteria"/>
</dbReference>
<evidence type="ECO:0000256" key="1">
    <source>
        <dbReference type="SAM" id="Coils"/>
    </source>
</evidence>
<dbReference type="Pfam" id="PF01590">
    <property type="entry name" value="GAF"/>
    <property type="match status" value="1"/>
</dbReference>
<dbReference type="InterPro" id="IPR041664">
    <property type="entry name" value="AAA_16"/>
</dbReference>
<dbReference type="PANTHER" id="PTHR43642:SF1">
    <property type="entry name" value="HYBRID SIGNAL TRANSDUCTION HISTIDINE KINASE G"/>
    <property type="match status" value="1"/>
</dbReference>
<dbReference type="InterPro" id="IPR053159">
    <property type="entry name" value="Hybrid_Histidine_Kinase"/>
</dbReference>
<keyword evidence="4" id="KW-1185">Reference proteome</keyword>
<dbReference type="SMART" id="SM00065">
    <property type="entry name" value="GAF"/>
    <property type="match status" value="1"/>
</dbReference>
<evidence type="ECO:0000259" key="2">
    <source>
        <dbReference type="PROSITE" id="PS50011"/>
    </source>
</evidence>
<dbReference type="Gene3D" id="1.10.510.10">
    <property type="entry name" value="Transferase(Phosphotransferase) domain 1"/>
    <property type="match status" value="1"/>
</dbReference>
<dbReference type="InterPro" id="IPR036457">
    <property type="entry name" value="PPM-type-like_dom_sf"/>
</dbReference>
<evidence type="ECO:0000313" key="3">
    <source>
        <dbReference type="EMBL" id="EIJ44036.1"/>
    </source>
</evidence>
<dbReference type="eggNOG" id="COG0515">
    <property type="taxonomic scope" value="Bacteria"/>
</dbReference>
<feature type="coiled-coil region" evidence="1">
    <location>
        <begin position="1519"/>
        <end position="1553"/>
    </location>
</feature>
<dbReference type="InterPro" id="IPR011009">
    <property type="entry name" value="Kinase-like_dom_sf"/>
</dbReference>
<dbReference type="STRING" id="395493.BegalDRAFT_3215"/>
<dbReference type="Gene3D" id="3.40.50.300">
    <property type="entry name" value="P-loop containing nucleotide triphosphate hydrolases"/>
    <property type="match status" value="1"/>
</dbReference>
<dbReference type="Pfam" id="PF00069">
    <property type="entry name" value="Pkinase"/>
    <property type="match status" value="1"/>
</dbReference>
<dbReference type="SMART" id="SM00220">
    <property type="entry name" value="S_TKc"/>
    <property type="match status" value="1"/>
</dbReference>
<dbReference type="Gene3D" id="3.30.200.20">
    <property type="entry name" value="Phosphorylase Kinase, domain 1"/>
    <property type="match status" value="1"/>
</dbReference>
<dbReference type="InterPro" id="IPR029016">
    <property type="entry name" value="GAF-like_dom_sf"/>
</dbReference>
<dbReference type="SUPFAM" id="SSF52540">
    <property type="entry name" value="P-loop containing nucleoside triphosphate hydrolases"/>
    <property type="match status" value="1"/>
</dbReference>
<evidence type="ECO:0000313" key="4">
    <source>
        <dbReference type="Proteomes" id="UP000005744"/>
    </source>
</evidence>
<dbReference type="Pfam" id="PF13191">
    <property type="entry name" value="AAA_16"/>
    <property type="match status" value="1"/>
</dbReference>
<name>I3CK93_9GAMM</name>
<dbReference type="Pfam" id="PF25503">
    <property type="entry name" value="TPR_CHK1"/>
    <property type="match status" value="1"/>
</dbReference>